<evidence type="ECO:0000256" key="2">
    <source>
        <dbReference type="SAM" id="MobiDB-lite"/>
    </source>
</evidence>
<evidence type="ECO:0000256" key="1">
    <source>
        <dbReference type="ARBA" id="ARBA00093462"/>
    </source>
</evidence>
<comment type="similarity">
    <text evidence="1">Belongs to the DnaB/DnaD family.</text>
</comment>
<dbReference type="Pfam" id="PF07261">
    <property type="entry name" value="DnaB_2"/>
    <property type="match status" value="1"/>
</dbReference>
<accession>A0ABS4EBX1</accession>
<dbReference type="EMBL" id="JAGGJX010000003">
    <property type="protein sequence ID" value="MBP1855436.1"/>
    <property type="molecule type" value="Genomic_DNA"/>
</dbReference>
<feature type="compositionally biased region" description="Basic and acidic residues" evidence="2">
    <location>
        <begin position="93"/>
        <end position="109"/>
    </location>
</feature>
<keyword evidence="5" id="KW-1185">Reference proteome</keyword>
<comment type="caution">
    <text evidence="4">The sequence shown here is derived from an EMBL/GenBank/DDBJ whole genome shotgun (WGS) entry which is preliminary data.</text>
</comment>
<protein>
    <submittedName>
        <fullName evidence="4">DnaD/phage-associated family protein</fullName>
    </submittedName>
</protein>
<feature type="domain" description="DnaB/C C-terminal" evidence="3">
    <location>
        <begin position="21"/>
        <end position="89"/>
    </location>
</feature>
<dbReference type="NCBIfam" id="TIGR01446">
    <property type="entry name" value="DnaD_dom"/>
    <property type="match status" value="1"/>
</dbReference>
<evidence type="ECO:0000313" key="4">
    <source>
        <dbReference type="EMBL" id="MBP1855436.1"/>
    </source>
</evidence>
<name>A0ABS4EBX1_9FIRM</name>
<dbReference type="Proteomes" id="UP000767291">
    <property type="component" value="Unassembled WGS sequence"/>
</dbReference>
<dbReference type="Gene3D" id="1.10.10.630">
    <property type="entry name" value="DnaD domain-like"/>
    <property type="match status" value="1"/>
</dbReference>
<dbReference type="RefSeq" id="WP_209456876.1">
    <property type="nucleotide sequence ID" value="NZ_BAAACS010000012.1"/>
</dbReference>
<dbReference type="InterPro" id="IPR006343">
    <property type="entry name" value="DnaB/C_C"/>
</dbReference>
<evidence type="ECO:0000313" key="5">
    <source>
        <dbReference type="Proteomes" id="UP000767291"/>
    </source>
</evidence>
<gene>
    <name evidence="4" type="ORF">J2Z43_001831</name>
</gene>
<feature type="region of interest" description="Disordered" evidence="2">
    <location>
        <begin position="93"/>
        <end position="116"/>
    </location>
</feature>
<reference evidence="4 5" key="1">
    <citation type="submission" date="2021-03" db="EMBL/GenBank/DDBJ databases">
        <title>Genomic Encyclopedia of Type Strains, Phase IV (KMG-IV): sequencing the most valuable type-strain genomes for metagenomic binning, comparative biology and taxonomic classification.</title>
        <authorList>
            <person name="Goeker M."/>
        </authorList>
    </citation>
    <scope>NUCLEOTIDE SEQUENCE [LARGE SCALE GENOMIC DNA]</scope>
    <source>
        <strain evidence="4 5">DSM 1289</strain>
    </source>
</reference>
<dbReference type="InterPro" id="IPR034829">
    <property type="entry name" value="DnaD-like_sf"/>
</dbReference>
<dbReference type="SUPFAM" id="SSF158499">
    <property type="entry name" value="DnaD domain-like"/>
    <property type="match status" value="1"/>
</dbReference>
<evidence type="ECO:0000259" key="3">
    <source>
        <dbReference type="Pfam" id="PF07261"/>
    </source>
</evidence>
<sequence>MYIGEEENKTVDKNISEFTRLYEQNIAPIYPATRDWLIETSNELDLPLFRRAIEICVEKEATQLAYLKGVLRKWSIRDINTYEQFQAYEVDRRKQQESTEKKITKESSYKPKKTKFHNFNESFNQYSSDEMDEIIRKSQKAKFG</sequence>
<proteinExistence type="inferred from homology"/>
<organism evidence="4 5">
    <name type="scientific">Metaclostridioides mangenotii</name>
    <dbReference type="NCBI Taxonomy" id="1540"/>
    <lineage>
        <taxon>Bacteria</taxon>
        <taxon>Bacillati</taxon>
        <taxon>Bacillota</taxon>
        <taxon>Clostridia</taxon>
        <taxon>Peptostreptococcales</taxon>
        <taxon>Peptostreptococcaceae</taxon>
        <taxon>Metaclostridioides</taxon>
    </lineage>
</organism>